<protein>
    <recommendedName>
        <fullName evidence="18">SSD domain-containing protein</fullName>
    </recommendedName>
</protein>
<keyword evidence="13" id="KW-0325">Glycoprotein</keyword>
<dbReference type="InterPro" id="IPR053956">
    <property type="entry name" value="NPC1_MLD"/>
</dbReference>
<keyword evidence="20" id="KW-1185">Reference proteome</keyword>
<dbReference type="Pfam" id="PF16414">
    <property type="entry name" value="NPC1_N"/>
    <property type="match status" value="1"/>
</dbReference>
<evidence type="ECO:0000313" key="20">
    <source>
        <dbReference type="Proteomes" id="UP001461498"/>
    </source>
</evidence>
<dbReference type="AlphaFoldDB" id="A0AAW1DQR1"/>
<dbReference type="InterPro" id="IPR053958">
    <property type="entry name" value="HMGCR/SNAP/NPC1-like_SSD"/>
</dbReference>
<keyword evidence="5 16" id="KW-0812">Transmembrane</keyword>
<dbReference type="Proteomes" id="UP001461498">
    <property type="component" value="Unassembled WGS sequence"/>
</dbReference>
<evidence type="ECO:0000256" key="4">
    <source>
        <dbReference type="ARBA" id="ARBA00022548"/>
    </source>
</evidence>
<keyword evidence="10 16" id="KW-0472">Membrane</keyword>
<comment type="caution">
    <text evidence="19">The sequence shown here is derived from an EMBL/GenBank/DDBJ whole genome shotgun (WGS) entry which is preliminary data.</text>
</comment>
<name>A0AAW1DQR1_9HEMI</name>
<dbReference type="SUPFAM" id="SSF82866">
    <property type="entry name" value="Multidrug efflux transporter AcrB transmembrane domain"/>
    <property type="match status" value="2"/>
</dbReference>
<evidence type="ECO:0000256" key="13">
    <source>
        <dbReference type="ARBA" id="ARBA00023180"/>
    </source>
</evidence>
<feature type="transmembrane region" description="Helical" evidence="16">
    <location>
        <begin position="726"/>
        <end position="745"/>
    </location>
</feature>
<dbReference type="PROSITE" id="PS50156">
    <property type="entry name" value="SSD"/>
    <property type="match status" value="1"/>
</dbReference>
<dbReference type="GO" id="GO:0042632">
    <property type="term" value="P:cholesterol homeostasis"/>
    <property type="evidence" value="ECO:0007669"/>
    <property type="project" value="TreeGrafter"/>
</dbReference>
<feature type="domain" description="SSD" evidence="18">
    <location>
        <begin position="617"/>
        <end position="781"/>
    </location>
</feature>
<evidence type="ECO:0000256" key="6">
    <source>
        <dbReference type="ARBA" id="ARBA00022729"/>
    </source>
</evidence>
<feature type="chain" id="PRO_5043810861" description="SSD domain-containing protein" evidence="17">
    <location>
        <begin position="30"/>
        <end position="1268"/>
    </location>
</feature>
<dbReference type="NCBIfam" id="TIGR00917">
    <property type="entry name" value="2A060601"/>
    <property type="match status" value="1"/>
</dbReference>
<dbReference type="GO" id="GO:0005886">
    <property type="term" value="C:plasma membrane"/>
    <property type="evidence" value="ECO:0007669"/>
    <property type="project" value="TreeGrafter"/>
</dbReference>
<evidence type="ECO:0000256" key="15">
    <source>
        <dbReference type="ARBA" id="ARBA00034049"/>
    </source>
</evidence>
<evidence type="ECO:0000256" key="12">
    <source>
        <dbReference type="ARBA" id="ARBA00023166"/>
    </source>
</evidence>
<proteinExistence type="inferred from homology"/>
<keyword evidence="12" id="KW-1207">Sterol metabolism</keyword>
<accession>A0AAW1DQR1</accession>
<evidence type="ECO:0000256" key="8">
    <source>
        <dbReference type="ARBA" id="ARBA00023055"/>
    </source>
</evidence>
<evidence type="ECO:0000256" key="5">
    <source>
        <dbReference type="ARBA" id="ARBA00022692"/>
    </source>
</evidence>
<feature type="transmembrane region" description="Helical" evidence="16">
    <location>
        <begin position="1098"/>
        <end position="1119"/>
    </location>
</feature>
<dbReference type="InterPro" id="IPR000731">
    <property type="entry name" value="SSD"/>
</dbReference>
<feature type="transmembrane region" description="Helical" evidence="16">
    <location>
        <begin position="1151"/>
        <end position="1177"/>
    </location>
</feature>
<keyword evidence="6 17" id="KW-0732">Signal</keyword>
<comment type="similarity">
    <text evidence="2">Belongs to the patched family.</text>
</comment>
<evidence type="ECO:0000256" key="9">
    <source>
        <dbReference type="ARBA" id="ARBA00023098"/>
    </source>
</evidence>
<dbReference type="GO" id="GO:0015918">
    <property type="term" value="P:sterol transport"/>
    <property type="evidence" value="ECO:0007669"/>
    <property type="project" value="TreeGrafter"/>
</dbReference>
<dbReference type="InterPro" id="IPR004765">
    <property type="entry name" value="NPC1-like"/>
</dbReference>
<feature type="transmembrane region" description="Helical" evidence="16">
    <location>
        <begin position="1228"/>
        <end position="1253"/>
    </location>
</feature>
<evidence type="ECO:0000256" key="10">
    <source>
        <dbReference type="ARBA" id="ARBA00023136"/>
    </source>
</evidence>
<feature type="transmembrane region" description="Helical" evidence="16">
    <location>
        <begin position="357"/>
        <end position="375"/>
    </location>
</feature>
<feature type="transmembrane region" description="Helical" evidence="16">
    <location>
        <begin position="832"/>
        <end position="852"/>
    </location>
</feature>
<keyword evidence="7 16" id="KW-1133">Transmembrane helix</keyword>
<evidence type="ECO:0000256" key="2">
    <source>
        <dbReference type="ARBA" id="ARBA00005585"/>
    </source>
</evidence>
<comment type="subcellular location">
    <subcellularLocation>
        <location evidence="1">Endomembrane system</location>
        <topology evidence="1">Multi-pass membrane protein</topology>
    </subcellularLocation>
</comment>
<dbReference type="GO" id="GO:0012505">
    <property type="term" value="C:endomembrane system"/>
    <property type="evidence" value="ECO:0007669"/>
    <property type="project" value="UniProtKB-SubCell"/>
</dbReference>
<feature type="transmembrane region" description="Helical" evidence="16">
    <location>
        <begin position="1198"/>
        <end position="1216"/>
    </location>
</feature>
<evidence type="ECO:0000256" key="16">
    <source>
        <dbReference type="SAM" id="Phobius"/>
    </source>
</evidence>
<reference evidence="19 20" key="1">
    <citation type="submission" date="2022-12" db="EMBL/GenBank/DDBJ databases">
        <title>Chromosome-level genome assembly of true bugs.</title>
        <authorList>
            <person name="Ma L."/>
            <person name="Li H."/>
        </authorList>
    </citation>
    <scope>NUCLEOTIDE SEQUENCE [LARGE SCALE GENOMIC DNA]</scope>
    <source>
        <strain evidence="19">Lab_2022b</strain>
    </source>
</reference>
<keyword evidence="11" id="KW-1015">Disulfide bond</keyword>
<dbReference type="FunFam" id="1.20.1640.10:FF:000008">
    <property type="entry name" value="NPC intracellular cholesterol transporter 1"/>
    <property type="match status" value="1"/>
</dbReference>
<feature type="transmembrane region" description="Helical" evidence="16">
    <location>
        <begin position="278"/>
        <end position="299"/>
    </location>
</feature>
<dbReference type="Pfam" id="PF12349">
    <property type="entry name" value="Sterol-sensing"/>
    <property type="match status" value="1"/>
</dbReference>
<dbReference type="GO" id="GO:0005319">
    <property type="term" value="F:lipid transporter activity"/>
    <property type="evidence" value="ECO:0007669"/>
    <property type="project" value="InterPro"/>
</dbReference>
<dbReference type="GO" id="GO:0015485">
    <property type="term" value="F:cholesterol binding"/>
    <property type="evidence" value="ECO:0007669"/>
    <property type="project" value="TreeGrafter"/>
</dbReference>
<dbReference type="GO" id="GO:0030299">
    <property type="term" value="P:intestinal cholesterol absorption"/>
    <property type="evidence" value="ECO:0007669"/>
    <property type="project" value="TreeGrafter"/>
</dbReference>
<feature type="transmembrane region" description="Helical" evidence="16">
    <location>
        <begin position="686"/>
        <end position="706"/>
    </location>
</feature>
<evidence type="ECO:0000256" key="1">
    <source>
        <dbReference type="ARBA" id="ARBA00004127"/>
    </source>
</evidence>
<gene>
    <name evidence="19" type="ORF">O3M35_000999</name>
</gene>
<sequence length="1268" mass="143130">MLQLIVPDNICFWKYFLLILFLYFKNVNCEGEGKCVTYGICHDSGSGLKQSCVYNGPPKLLKNTTSLNILNGMCPTILNKNGDNYFCCNDENVDALQYQFRMMEAMFKRCPSCTFNLALQMCYAACAPNQNEFLRVKNTSININTQEEYITELEFYATSYFMDTTFRSCSHVLVPSTGKNVLDATCAPYTASTCTTERWFEYLDSPGKDPYTPIHIYMTRKDEPFLFYKPFNVTAYECYESAGGMHPPCSCLDCQESCPNQNLYPELYQEFIVLGIDGYAFIFIFVFIIVTIAFLTCNWRIMKRKQSNKNVIAMQNVESNADDVRIKWNHRFSNSVEKKLQDIFFAWGRDISKHPTLTLAITSWIVAIICYGVQFTSITTDPVEIWAAPSSQARKEKDYFDASFTPFYRSEQIFIKAVGLPSINHTTSGGVIEFGPAFNKEFLLAVYDLQQKIEKIPGLTDVCFAPLSNGMKAKKLSECTVQSIWGYFQNDIKFFNETHVENNYTVNYLDQIYKCMENNLNVECLATWGGNVEPGIGVGGFLQYGEDAYEKATALGVTYVVRNSLNKTELEPALKWESRFVEFMKNWTIHEKPNFMDVSFRSERSIEDELERESVAEAYTVVISYVLMFIYVSLALGSYNSCRTLMVDSKISLGLSGVLLVLLAVFSSFGIFGYVGCPTTLLTMEVIPFLVLAVGVDNMFILVTTYKRKKSMIKDSEECMGETLSYVGPSLLLTTLSEAACFSIGGLTDMPAVKTFALYATCAVIFNYLLQMTAFVALISLNSQRENSNRLDVFCCFIKKTSGGESSSEESWVNKFMKKCIIPVTFHPAMKIIIMLVFLFWFLSSLALIPHVEPGLEQQLSMPEDSYVNKFFEVMNEVLSMGPPVYFVLKSGLNLSSYSDQNLICGGIKCNSDSLLAQIYGASKQKHSTYIATSASSWLDDLNDWTSVDGCCKMYKNGSFCPHNVDSPDCVNCNITFNKDKTRPSTSSFYRFLPFFLQDNPDPTCAKGGHAAYGQGVNYIVDVKGLPHVTDSYFMSYHTTLKTSRDYYSAMRMARIIASNITNMLNSHKPSNRPYVEVFPYSVFYVFYEQYLTIWNDAVESICLSLLAVFIVTFILTCFDLISSLIILFTVTMATSDLAALMYWWGINLNAITLVNLVMAAGINVEFCTHIVHAFSLSSMSTRTLRAQEALVTSGSSVFSGLTLTKFIGIIVLAFSKTQIFRIFYFRMYLGMVLFGAAHGLIFLPVLLSYVGADNKANQILRSRRENS</sequence>
<feature type="signal peptide" evidence="17">
    <location>
        <begin position="1"/>
        <end position="29"/>
    </location>
</feature>
<feature type="transmembrane region" description="Helical" evidence="16">
    <location>
        <begin position="618"/>
        <end position="639"/>
    </location>
</feature>
<evidence type="ECO:0000259" key="18">
    <source>
        <dbReference type="PROSITE" id="PS50156"/>
    </source>
</evidence>
<organism evidence="19 20">
    <name type="scientific">Rhynocoris fuscipes</name>
    <dbReference type="NCBI Taxonomy" id="488301"/>
    <lineage>
        <taxon>Eukaryota</taxon>
        <taxon>Metazoa</taxon>
        <taxon>Ecdysozoa</taxon>
        <taxon>Arthropoda</taxon>
        <taxon>Hexapoda</taxon>
        <taxon>Insecta</taxon>
        <taxon>Pterygota</taxon>
        <taxon>Neoptera</taxon>
        <taxon>Paraneoptera</taxon>
        <taxon>Hemiptera</taxon>
        <taxon>Heteroptera</taxon>
        <taxon>Panheteroptera</taxon>
        <taxon>Cimicomorpha</taxon>
        <taxon>Reduviidae</taxon>
        <taxon>Harpactorinae</taxon>
        <taxon>Harpactorini</taxon>
        <taxon>Rhynocoris</taxon>
    </lineage>
</organism>
<evidence type="ECO:0000256" key="14">
    <source>
        <dbReference type="ARBA" id="ARBA00023221"/>
    </source>
</evidence>
<evidence type="ECO:0000313" key="19">
    <source>
        <dbReference type="EMBL" id="KAK9512612.1"/>
    </source>
</evidence>
<evidence type="ECO:0000256" key="17">
    <source>
        <dbReference type="SAM" id="SignalP"/>
    </source>
</evidence>
<dbReference type="GO" id="GO:0008203">
    <property type="term" value="P:cholesterol metabolic process"/>
    <property type="evidence" value="ECO:0007669"/>
    <property type="project" value="UniProtKB-KW"/>
</dbReference>
<keyword evidence="9" id="KW-0443">Lipid metabolism</keyword>
<feature type="transmembrane region" description="Helical" evidence="16">
    <location>
        <begin position="651"/>
        <end position="674"/>
    </location>
</feature>
<dbReference type="InterPro" id="IPR032190">
    <property type="entry name" value="NPC1_N"/>
</dbReference>
<keyword evidence="8" id="KW-0445">Lipid transport</keyword>
<dbReference type="PANTHER" id="PTHR45727:SF2">
    <property type="entry name" value="NPC INTRACELLULAR CHOLESTEROL TRANSPORTER 1"/>
    <property type="match status" value="1"/>
</dbReference>
<dbReference type="Pfam" id="PF22314">
    <property type="entry name" value="NPC1_MLD"/>
    <property type="match status" value="1"/>
</dbReference>
<keyword evidence="4" id="KW-0153">Cholesterol metabolism</keyword>
<evidence type="ECO:0000256" key="7">
    <source>
        <dbReference type="ARBA" id="ARBA00022989"/>
    </source>
</evidence>
<keyword evidence="3" id="KW-0813">Transport</keyword>
<evidence type="ECO:0000256" key="11">
    <source>
        <dbReference type="ARBA" id="ARBA00023157"/>
    </source>
</evidence>
<dbReference type="PANTHER" id="PTHR45727">
    <property type="entry name" value="NPC INTRACELLULAR CHOLESTEROL TRANSPORTER 1"/>
    <property type="match status" value="1"/>
</dbReference>
<dbReference type="Gene3D" id="1.20.1640.10">
    <property type="entry name" value="Multidrug efflux transporter AcrB transmembrane domain"/>
    <property type="match status" value="2"/>
</dbReference>
<dbReference type="EMBL" id="JAPXFL010000001">
    <property type="protein sequence ID" value="KAK9512612.1"/>
    <property type="molecule type" value="Genomic_DNA"/>
</dbReference>
<evidence type="ECO:0000256" key="3">
    <source>
        <dbReference type="ARBA" id="ARBA00022448"/>
    </source>
</evidence>
<keyword evidence="14" id="KW-0753">Steroid metabolism</keyword>
<feature type="transmembrane region" description="Helical" evidence="16">
    <location>
        <begin position="757"/>
        <end position="781"/>
    </location>
</feature>
<comment type="catalytic activity">
    <reaction evidence="15">
        <text>cholesterol(in) = cholesterol(out)</text>
        <dbReference type="Rhea" id="RHEA:39747"/>
        <dbReference type="ChEBI" id="CHEBI:16113"/>
    </reaction>
</comment>